<dbReference type="InterPro" id="IPR037401">
    <property type="entry name" value="SnoaL-like"/>
</dbReference>
<name>A0A3N0GH82_9ACTN</name>
<evidence type="ECO:0000313" key="3">
    <source>
        <dbReference type="Proteomes" id="UP000279994"/>
    </source>
</evidence>
<dbReference type="Gene3D" id="3.10.450.50">
    <property type="match status" value="1"/>
</dbReference>
<accession>A0A3N0GH82</accession>
<feature type="domain" description="SnoaL-like" evidence="1">
    <location>
        <begin position="11"/>
        <end position="115"/>
    </location>
</feature>
<evidence type="ECO:0000259" key="1">
    <source>
        <dbReference type="Pfam" id="PF12680"/>
    </source>
</evidence>
<proteinExistence type="predicted"/>
<dbReference type="EMBL" id="RJSF01000047">
    <property type="protein sequence ID" value="RNM11807.1"/>
    <property type="molecule type" value="Genomic_DNA"/>
</dbReference>
<sequence length="134" mass="14917">MSTESTLALLKEYHDAWERGDQEAGMAFYADDVVVHMAGSGPLAGTYHGRESFTRDWIGRVADYTDSWDVEGNDLLIAGEDGVLLMVRETWTRGDRAVTTKRLGSYKFAGGKIVECYFNDMNQAEVEGFFGDLS</sequence>
<comment type="caution">
    <text evidence="2">The sequence shown here is derived from an EMBL/GenBank/DDBJ whole genome shotgun (WGS) entry which is preliminary data.</text>
</comment>
<organism evidence="2 3">
    <name type="scientific">Nocardioides pocheonensis</name>
    <dbReference type="NCBI Taxonomy" id="661485"/>
    <lineage>
        <taxon>Bacteria</taxon>
        <taxon>Bacillati</taxon>
        <taxon>Actinomycetota</taxon>
        <taxon>Actinomycetes</taxon>
        <taxon>Propionibacteriales</taxon>
        <taxon>Nocardioidaceae</taxon>
        <taxon>Nocardioides</taxon>
    </lineage>
</organism>
<reference evidence="2 3" key="1">
    <citation type="submission" date="2018-11" db="EMBL/GenBank/DDBJ databases">
        <authorList>
            <person name="Li F."/>
        </authorList>
    </citation>
    <scope>NUCLEOTIDE SEQUENCE [LARGE SCALE GENOMIC DNA]</scope>
    <source>
        <strain evidence="2 3">Gsoil 818</strain>
    </source>
</reference>
<dbReference type="OrthoDB" id="3257148at2"/>
<evidence type="ECO:0000313" key="2">
    <source>
        <dbReference type="EMBL" id="RNM11807.1"/>
    </source>
</evidence>
<dbReference type="RefSeq" id="WP_123225041.1">
    <property type="nucleotide sequence ID" value="NZ_RJSF01000047.1"/>
</dbReference>
<dbReference type="InterPro" id="IPR032710">
    <property type="entry name" value="NTF2-like_dom_sf"/>
</dbReference>
<dbReference type="SUPFAM" id="SSF54427">
    <property type="entry name" value="NTF2-like"/>
    <property type="match status" value="1"/>
</dbReference>
<dbReference type="Pfam" id="PF12680">
    <property type="entry name" value="SnoaL_2"/>
    <property type="match status" value="1"/>
</dbReference>
<protein>
    <submittedName>
        <fullName evidence="2">Nuclear transport factor 2 family protein</fullName>
    </submittedName>
</protein>
<dbReference type="AlphaFoldDB" id="A0A3N0GH82"/>
<gene>
    <name evidence="2" type="ORF">EFL26_21915</name>
</gene>
<dbReference type="Proteomes" id="UP000279994">
    <property type="component" value="Unassembled WGS sequence"/>
</dbReference>
<keyword evidence="3" id="KW-1185">Reference proteome</keyword>